<keyword evidence="1" id="KW-1185">Reference proteome</keyword>
<sequence>MFDFGQFTLTYLNENKNNNNEFPVKYHSKFESITTKDGNETSSVFCLSQ</sequence>
<reference evidence="2" key="1">
    <citation type="submission" date="2022-11" db="UniProtKB">
        <authorList>
            <consortium name="WormBaseParasite"/>
        </authorList>
    </citation>
    <scope>IDENTIFICATION</scope>
</reference>
<dbReference type="Proteomes" id="UP000887564">
    <property type="component" value="Unplaced"/>
</dbReference>
<proteinExistence type="predicted"/>
<evidence type="ECO:0000313" key="1">
    <source>
        <dbReference type="Proteomes" id="UP000887564"/>
    </source>
</evidence>
<dbReference type="AlphaFoldDB" id="A0A914S0D2"/>
<accession>A0A914S0D2</accession>
<protein>
    <submittedName>
        <fullName evidence="2">Uncharacterized protein</fullName>
    </submittedName>
</protein>
<evidence type="ECO:0000313" key="2">
    <source>
        <dbReference type="WBParaSite" id="PEQ_0001059401-mRNA-1"/>
    </source>
</evidence>
<dbReference type="WBParaSite" id="PEQ_0001059401-mRNA-1">
    <property type="protein sequence ID" value="PEQ_0001059401-mRNA-1"/>
    <property type="gene ID" value="PEQ_0001059401"/>
</dbReference>
<name>A0A914S0D2_PAREQ</name>
<organism evidence="1 2">
    <name type="scientific">Parascaris equorum</name>
    <name type="common">Equine roundworm</name>
    <dbReference type="NCBI Taxonomy" id="6256"/>
    <lineage>
        <taxon>Eukaryota</taxon>
        <taxon>Metazoa</taxon>
        <taxon>Ecdysozoa</taxon>
        <taxon>Nematoda</taxon>
        <taxon>Chromadorea</taxon>
        <taxon>Rhabditida</taxon>
        <taxon>Spirurina</taxon>
        <taxon>Ascaridomorpha</taxon>
        <taxon>Ascaridoidea</taxon>
        <taxon>Ascarididae</taxon>
        <taxon>Parascaris</taxon>
    </lineage>
</organism>